<evidence type="ECO:0000313" key="1">
    <source>
        <dbReference type="EMBL" id="KIA76723.1"/>
    </source>
</evidence>
<sequence>MNKSFLSGVKNVLADGRYSGKLFSNSIQEILGCTVEIAKRNELHTFKVIPKRWVVERSFSWLEKCRGYGKTAKESLIPA</sequence>
<dbReference type="PANTHER" id="PTHR30007">
    <property type="entry name" value="PHP DOMAIN PROTEIN"/>
    <property type="match status" value="1"/>
</dbReference>
<comment type="caution">
    <text evidence="1">The sequence shown here is derived from an EMBL/GenBank/DDBJ whole genome shotgun (WGS) entry which is preliminary data.</text>
</comment>
<protein>
    <recommendedName>
        <fullName evidence="3">Transposase DDE domain-containing protein</fullName>
    </recommendedName>
</protein>
<name>A0A0C1E9E9_9BACT</name>
<dbReference type="PANTHER" id="PTHR30007:SF0">
    <property type="entry name" value="TRANSPOSASE"/>
    <property type="match status" value="1"/>
</dbReference>
<dbReference type="EMBL" id="JSAM01000107">
    <property type="protein sequence ID" value="KIA76723.1"/>
    <property type="molecule type" value="Genomic_DNA"/>
</dbReference>
<dbReference type="Proteomes" id="UP000031307">
    <property type="component" value="Unassembled WGS sequence"/>
</dbReference>
<proteinExistence type="predicted"/>
<evidence type="ECO:0000313" key="2">
    <source>
        <dbReference type="Proteomes" id="UP000031307"/>
    </source>
</evidence>
<organism evidence="1 2">
    <name type="scientific">Parachlamydia acanthamoebae</name>
    <dbReference type="NCBI Taxonomy" id="83552"/>
    <lineage>
        <taxon>Bacteria</taxon>
        <taxon>Pseudomonadati</taxon>
        <taxon>Chlamydiota</taxon>
        <taxon>Chlamydiia</taxon>
        <taxon>Parachlamydiales</taxon>
        <taxon>Parachlamydiaceae</taxon>
        <taxon>Parachlamydia</taxon>
    </lineage>
</organism>
<evidence type="ECO:0008006" key="3">
    <source>
        <dbReference type="Google" id="ProtNLM"/>
    </source>
</evidence>
<gene>
    <name evidence="1" type="ORF">DB43_HL00320</name>
</gene>
<dbReference type="PATRIC" id="fig|83552.4.peg.2183"/>
<reference evidence="1 2" key="1">
    <citation type="journal article" date="2014" name="Mol. Biol. Evol.">
        <title>Massive expansion of Ubiquitination-related gene families within the Chlamydiae.</title>
        <authorList>
            <person name="Domman D."/>
            <person name="Collingro A."/>
            <person name="Lagkouvardos I."/>
            <person name="Gehre L."/>
            <person name="Weinmaier T."/>
            <person name="Rattei T."/>
            <person name="Subtil A."/>
            <person name="Horn M."/>
        </authorList>
    </citation>
    <scope>NUCLEOTIDE SEQUENCE [LARGE SCALE GENOMIC DNA]</scope>
    <source>
        <strain evidence="1 2">OEW1</strain>
    </source>
</reference>
<dbReference type="AlphaFoldDB" id="A0A0C1E9E9"/>
<accession>A0A0C1E9E9</accession>